<dbReference type="Pfam" id="PF14558">
    <property type="entry name" value="TRP_N"/>
    <property type="match status" value="1"/>
</dbReference>
<dbReference type="AlphaFoldDB" id="A0A6G1HLX0"/>
<feature type="transmembrane region" description="Helical" evidence="8">
    <location>
        <begin position="507"/>
        <end position="529"/>
    </location>
</feature>
<dbReference type="Pfam" id="PF06011">
    <property type="entry name" value="TRP"/>
    <property type="match status" value="1"/>
</dbReference>
<evidence type="ECO:0000259" key="9">
    <source>
        <dbReference type="SMART" id="SM01320"/>
    </source>
</evidence>
<evidence type="ECO:0000256" key="2">
    <source>
        <dbReference type="ARBA" id="ARBA00010642"/>
    </source>
</evidence>
<feature type="domain" description="ML-like" evidence="9">
    <location>
        <begin position="20"/>
        <end position="161"/>
    </location>
</feature>
<feature type="transmembrane region" description="Helical" evidence="8">
    <location>
        <begin position="535"/>
        <end position="560"/>
    </location>
</feature>
<dbReference type="InterPro" id="IPR032800">
    <property type="entry name" value="TRP_N"/>
</dbReference>
<dbReference type="SMART" id="SM01320">
    <property type="entry name" value="TRP_N"/>
    <property type="match status" value="1"/>
</dbReference>
<sequence length="657" mass="71565">MRLSRAAVLAAGFQYARAVRMIESTSLNPCMANSSFTATFFNVVFTPDNATLAYNINGESEVSAYVTLDIQVSGYGYDVYHKTLDPCSDPSLKGVCPMSAGSLQNLRSNAPLPADAIKQVPNAIYYIPDLDGKVRVWINETDDRRPLACVEAELRNGKTVNQKGVAWAIAVLTGLCLVSSAIASGRGHFSTSAHVAANILSILNYFQAQAQIGMTAVHTPPIIRAWTQNFQWSMGIIRVGFLQRMATWYQRATGGKPAMLLSSLSTMSVHIQKRSNLGSSSSFDARVKTVKGIERVSFMAGIEATNTFFTGYTMFTVVLLLVSLLVVLFRYACEGLVRSGKMHSSKFYDFRHGWLLVLKGIIFRLVLIGFAPMVVLCIWEFTRHDSGGEVALAVSVLLFVVTVLAFAAVKIWLIAARSEHMHKSPAYILYADPMVLNKWGFLYVSYKADVAYFLIPMLVYTFVKAVFVGAAQKSGIVQAIAFVILDMAMLIAMSIMKPFMDRATNAWSISIASINALNSLILLLLSGIFGLPPLAIGVLGVLFFVVNCVFTVVLLATAIWTAGRAIVSKNPDNHYQAVLDDRVSFKSTTNLELSELSALAATARGESRLGMRSNNSLASGFRPPEGPDGRKRLSPVYGVDWAPPSPARPGATFARTG</sequence>
<dbReference type="GO" id="GO:0055085">
    <property type="term" value="P:transmembrane transport"/>
    <property type="evidence" value="ECO:0007669"/>
    <property type="project" value="TreeGrafter"/>
</dbReference>
<keyword evidence="4" id="KW-0732">Signal</keyword>
<keyword evidence="3 8" id="KW-0812">Transmembrane</keyword>
<keyword evidence="11" id="KW-1185">Reference proteome</keyword>
<gene>
    <name evidence="10" type="ORF">EJ06DRAFT_567330</name>
</gene>
<accession>A0A6G1HLX0</accession>
<dbReference type="PANTHER" id="PTHR31145:SF2">
    <property type="entry name" value="FLAVIN CARRIER PROTEIN 2"/>
    <property type="match status" value="1"/>
</dbReference>
<evidence type="ECO:0000256" key="3">
    <source>
        <dbReference type="ARBA" id="ARBA00022692"/>
    </source>
</evidence>
<reference evidence="10" key="1">
    <citation type="journal article" date="2020" name="Stud. Mycol.">
        <title>101 Dothideomycetes genomes: a test case for predicting lifestyles and emergence of pathogens.</title>
        <authorList>
            <person name="Haridas S."/>
            <person name="Albert R."/>
            <person name="Binder M."/>
            <person name="Bloem J."/>
            <person name="Labutti K."/>
            <person name="Salamov A."/>
            <person name="Andreopoulos B."/>
            <person name="Baker S."/>
            <person name="Barry K."/>
            <person name="Bills G."/>
            <person name="Bluhm B."/>
            <person name="Cannon C."/>
            <person name="Castanera R."/>
            <person name="Culley D."/>
            <person name="Daum C."/>
            <person name="Ezra D."/>
            <person name="Gonzalez J."/>
            <person name="Henrissat B."/>
            <person name="Kuo A."/>
            <person name="Liang C."/>
            <person name="Lipzen A."/>
            <person name="Lutzoni F."/>
            <person name="Magnuson J."/>
            <person name="Mondo S."/>
            <person name="Nolan M."/>
            <person name="Ohm R."/>
            <person name="Pangilinan J."/>
            <person name="Park H.-J."/>
            <person name="Ramirez L."/>
            <person name="Alfaro M."/>
            <person name="Sun H."/>
            <person name="Tritt A."/>
            <person name="Yoshinaga Y."/>
            <person name="Zwiers L.-H."/>
            <person name="Turgeon B."/>
            <person name="Goodwin S."/>
            <person name="Spatafora J."/>
            <person name="Crous P."/>
            <person name="Grigoriev I."/>
        </authorList>
    </citation>
    <scope>NUCLEOTIDE SEQUENCE</scope>
    <source>
        <strain evidence="10">CBS 262.69</strain>
    </source>
</reference>
<dbReference type="OrthoDB" id="5212126at2759"/>
<evidence type="ECO:0000256" key="6">
    <source>
        <dbReference type="ARBA" id="ARBA00023136"/>
    </source>
</evidence>
<name>A0A6G1HLX0_9PEZI</name>
<keyword evidence="6 8" id="KW-0472">Membrane</keyword>
<feature type="transmembrane region" description="Helical" evidence="8">
    <location>
        <begin position="476"/>
        <end position="495"/>
    </location>
</feature>
<dbReference type="Proteomes" id="UP000799640">
    <property type="component" value="Unassembled WGS sequence"/>
</dbReference>
<feature type="transmembrane region" description="Helical" evidence="8">
    <location>
        <begin position="450"/>
        <end position="470"/>
    </location>
</feature>
<organism evidence="10 11">
    <name type="scientific">Trichodelitschia bisporula</name>
    <dbReference type="NCBI Taxonomy" id="703511"/>
    <lineage>
        <taxon>Eukaryota</taxon>
        <taxon>Fungi</taxon>
        <taxon>Dikarya</taxon>
        <taxon>Ascomycota</taxon>
        <taxon>Pezizomycotina</taxon>
        <taxon>Dothideomycetes</taxon>
        <taxon>Dothideomycetes incertae sedis</taxon>
        <taxon>Phaeotrichales</taxon>
        <taxon>Phaeotrichaceae</taxon>
        <taxon>Trichodelitschia</taxon>
    </lineage>
</organism>
<feature type="transmembrane region" description="Helical" evidence="8">
    <location>
        <begin position="354"/>
        <end position="379"/>
    </location>
</feature>
<protein>
    <submittedName>
        <fullName evidence="10">TRP-domain-containing protein</fullName>
    </submittedName>
</protein>
<feature type="transmembrane region" description="Helical" evidence="8">
    <location>
        <begin position="391"/>
        <end position="413"/>
    </location>
</feature>
<evidence type="ECO:0000256" key="4">
    <source>
        <dbReference type="ARBA" id="ARBA00022729"/>
    </source>
</evidence>
<evidence type="ECO:0000313" key="10">
    <source>
        <dbReference type="EMBL" id="KAF2396755.1"/>
    </source>
</evidence>
<evidence type="ECO:0000256" key="8">
    <source>
        <dbReference type="SAM" id="Phobius"/>
    </source>
</evidence>
<feature type="transmembrane region" description="Helical" evidence="8">
    <location>
        <begin position="312"/>
        <end position="333"/>
    </location>
</feature>
<dbReference type="InterPro" id="IPR040241">
    <property type="entry name" value="TRP_Flc/Pkd2-like"/>
</dbReference>
<dbReference type="InterPro" id="IPR010308">
    <property type="entry name" value="TRP_C"/>
</dbReference>
<evidence type="ECO:0000256" key="5">
    <source>
        <dbReference type="ARBA" id="ARBA00022989"/>
    </source>
</evidence>
<dbReference type="PANTHER" id="PTHR31145">
    <property type="entry name" value="INTEGRAL MEMBRANE PROTEIN (AFU_ORTHOLOGUE AFUA_7G01610)"/>
    <property type="match status" value="1"/>
</dbReference>
<proteinExistence type="inferred from homology"/>
<keyword evidence="5 8" id="KW-1133">Transmembrane helix</keyword>
<feature type="region of interest" description="Disordered" evidence="7">
    <location>
        <begin position="611"/>
        <end position="657"/>
    </location>
</feature>
<dbReference type="GO" id="GO:0009272">
    <property type="term" value="P:fungal-type cell wall biogenesis"/>
    <property type="evidence" value="ECO:0007669"/>
    <property type="project" value="TreeGrafter"/>
</dbReference>
<dbReference type="GO" id="GO:0016020">
    <property type="term" value="C:membrane"/>
    <property type="evidence" value="ECO:0007669"/>
    <property type="project" value="UniProtKB-SubCell"/>
</dbReference>
<evidence type="ECO:0000256" key="7">
    <source>
        <dbReference type="SAM" id="MobiDB-lite"/>
    </source>
</evidence>
<evidence type="ECO:0000256" key="1">
    <source>
        <dbReference type="ARBA" id="ARBA00004141"/>
    </source>
</evidence>
<comment type="similarity">
    <text evidence="2">Belongs to the transient receptor potential (TRP) ion channel family.</text>
</comment>
<dbReference type="EMBL" id="ML996705">
    <property type="protein sequence ID" value="KAF2396755.1"/>
    <property type="molecule type" value="Genomic_DNA"/>
</dbReference>
<evidence type="ECO:0000313" key="11">
    <source>
        <dbReference type="Proteomes" id="UP000799640"/>
    </source>
</evidence>
<comment type="subcellular location">
    <subcellularLocation>
        <location evidence="1">Membrane</location>
        <topology evidence="1">Multi-pass membrane protein</topology>
    </subcellularLocation>
</comment>